<dbReference type="SUPFAM" id="SSF55326">
    <property type="entry name" value="PurM N-terminal domain-like"/>
    <property type="match status" value="1"/>
</dbReference>
<name>A0A0G0XJ33_9BACT</name>
<comment type="pathway">
    <text evidence="2 15">Purine metabolism; IMP biosynthesis via de novo pathway; 5-amino-1-(5-phospho-D-ribosyl)imidazole from N(2)-formyl-N(1)-(5-phospho-D-ribosyl)glycinamide: step 2/2.</text>
</comment>
<evidence type="ECO:0000256" key="4">
    <source>
        <dbReference type="ARBA" id="ARBA00013047"/>
    </source>
</evidence>
<dbReference type="SUPFAM" id="SSF56042">
    <property type="entry name" value="PurM C-terminal domain-like"/>
    <property type="match status" value="1"/>
</dbReference>
<evidence type="ECO:0000256" key="3">
    <source>
        <dbReference type="ARBA" id="ARBA00010280"/>
    </source>
</evidence>
<dbReference type="InterPro" id="IPR036676">
    <property type="entry name" value="PurM-like_C_sf"/>
</dbReference>
<keyword evidence="7 15" id="KW-0436">Ligase</keyword>
<dbReference type="HAMAP" id="MF_00741">
    <property type="entry name" value="AIRS"/>
    <property type="match status" value="1"/>
</dbReference>
<keyword evidence="9 15" id="KW-0658">Purine biosynthesis</keyword>
<dbReference type="InterPro" id="IPR016188">
    <property type="entry name" value="PurM-like_N"/>
</dbReference>
<evidence type="ECO:0000256" key="6">
    <source>
        <dbReference type="ARBA" id="ARBA00022490"/>
    </source>
</evidence>
<dbReference type="PANTHER" id="PTHR10520:SF12">
    <property type="entry name" value="TRIFUNCTIONAL PURINE BIOSYNTHETIC PROTEIN ADENOSINE-3"/>
    <property type="match status" value="1"/>
</dbReference>
<accession>A0A0G0XJ33</accession>
<dbReference type="GO" id="GO:0046084">
    <property type="term" value="P:adenine biosynthetic process"/>
    <property type="evidence" value="ECO:0007669"/>
    <property type="project" value="TreeGrafter"/>
</dbReference>
<evidence type="ECO:0000313" key="18">
    <source>
        <dbReference type="EMBL" id="KKS24467.1"/>
    </source>
</evidence>
<dbReference type="InterPro" id="IPR010918">
    <property type="entry name" value="PurM-like_C_dom"/>
</dbReference>
<comment type="subcellular location">
    <subcellularLocation>
        <location evidence="1 15">Cytoplasm</location>
    </subcellularLocation>
</comment>
<dbReference type="AlphaFoldDB" id="A0A0G0XJ33"/>
<comment type="caution">
    <text evidence="18">The sequence shown here is derived from an EMBL/GenBank/DDBJ whole genome shotgun (WGS) entry which is preliminary data.</text>
</comment>
<dbReference type="InterPro" id="IPR004733">
    <property type="entry name" value="PurM_cligase"/>
</dbReference>
<evidence type="ECO:0000256" key="8">
    <source>
        <dbReference type="ARBA" id="ARBA00022741"/>
    </source>
</evidence>
<evidence type="ECO:0000256" key="9">
    <source>
        <dbReference type="ARBA" id="ARBA00022755"/>
    </source>
</evidence>
<dbReference type="Gene3D" id="3.30.1330.10">
    <property type="entry name" value="PurM-like, N-terminal domain"/>
    <property type="match status" value="1"/>
</dbReference>
<dbReference type="EMBL" id="LCCC01000005">
    <property type="protein sequence ID" value="KKS24467.1"/>
    <property type="molecule type" value="Genomic_DNA"/>
</dbReference>
<evidence type="ECO:0000259" key="17">
    <source>
        <dbReference type="Pfam" id="PF02769"/>
    </source>
</evidence>
<evidence type="ECO:0000256" key="2">
    <source>
        <dbReference type="ARBA" id="ARBA00004686"/>
    </source>
</evidence>
<dbReference type="InterPro" id="IPR036921">
    <property type="entry name" value="PurM-like_N_sf"/>
</dbReference>
<proteinExistence type="inferred from homology"/>
<dbReference type="Pfam" id="PF00586">
    <property type="entry name" value="AIRS"/>
    <property type="match status" value="1"/>
</dbReference>
<protein>
    <recommendedName>
        <fullName evidence="5 15">Phosphoribosylformylglycinamidine cyclo-ligase</fullName>
        <ecNumber evidence="4 15">6.3.3.1</ecNumber>
    </recommendedName>
    <alternativeName>
        <fullName evidence="12 15">AIR synthase</fullName>
    </alternativeName>
    <alternativeName>
        <fullName evidence="13 15">AIRS</fullName>
    </alternativeName>
    <alternativeName>
        <fullName evidence="11 15">Phosphoribosyl-aminoimidazole synthetase</fullName>
    </alternativeName>
</protein>
<dbReference type="UniPathway" id="UPA00074">
    <property type="reaction ID" value="UER00129"/>
</dbReference>
<dbReference type="GO" id="GO:0005829">
    <property type="term" value="C:cytosol"/>
    <property type="evidence" value="ECO:0007669"/>
    <property type="project" value="TreeGrafter"/>
</dbReference>
<dbReference type="NCBIfam" id="TIGR00878">
    <property type="entry name" value="purM"/>
    <property type="match status" value="1"/>
</dbReference>
<feature type="domain" description="PurM-like C-terminal" evidence="17">
    <location>
        <begin position="175"/>
        <end position="344"/>
    </location>
</feature>
<dbReference type="EC" id="6.3.3.1" evidence="4 15"/>
<dbReference type="GO" id="GO:0004637">
    <property type="term" value="F:phosphoribosylamine-glycine ligase activity"/>
    <property type="evidence" value="ECO:0007669"/>
    <property type="project" value="TreeGrafter"/>
</dbReference>
<dbReference type="Gene3D" id="3.90.650.10">
    <property type="entry name" value="PurM-like C-terminal domain"/>
    <property type="match status" value="1"/>
</dbReference>
<evidence type="ECO:0000256" key="5">
    <source>
        <dbReference type="ARBA" id="ARBA00020367"/>
    </source>
</evidence>
<comment type="similarity">
    <text evidence="3 15">Belongs to the AIR synthase family.</text>
</comment>
<dbReference type="Proteomes" id="UP000033949">
    <property type="component" value="Unassembled WGS sequence"/>
</dbReference>
<evidence type="ECO:0000259" key="16">
    <source>
        <dbReference type="Pfam" id="PF00586"/>
    </source>
</evidence>
<evidence type="ECO:0000256" key="14">
    <source>
        <dbReference type="ARBA" id="ARBA00049057"/>
    </source>
</evidence>
<evidence type="ECO:0000256" key="10">
    <source>
        <dbReference type="ARBA" id="ARBA00022840"/>
    </source>
</evidence>
<reference evidence="18 19" key="1">
    <citation type="journal article" date="2015" name="Nature">
        <title>rRNA introns, odd ribosomes, and small enigmatic genomes across a large radiation of phyla.</title>
        <authorList>
            <person name="Brown C.T."/>
            <person name="Hug L.A."/>
            <person name="Thomas B.C."/>
            <person name="Sharon I."/>
            <person name="Castelle C.J."/>
            <person name="Singh A."/>
            <person name="Wilkins M.J."/>
            <person name="Williams K.H."/>
            <person name="Banfield J.F."/>
        </authorList>
    </citation>
    <scope>NUCLEOTIDE SEQUENCE [LARGE SCALE GENOMIC DNA]</scope>
</reference>
<dbReference type="GO" id="GO:0004641">
    <property type="term" value="F:phosphoribosylformylglycinamidine cyclo-ligase activity"/>
    <property type="evidence" value="ECO:0007669"/>
    <property type="project" value="UniProtKB-UniRule"/>
</dbReference>
<keyword evidence="8 15" id="KW-0547">Nucleotide-binding</keyword>
<evidence type="ECO:0000256" key="7">
    <source>
        <dbReference type="ARBA" id="ARBA00022598"/>
    </source>
</evidence>
<dbReference type="Pfam" id="PF02769">
    <property type="entry name" value="AIRS_C"/>
    <property type="match status" value="1"/>
</dbReference>
<keyword evidence="6 15" id="KW-0963">Cytoplasm</keyword>
<evidence type="ECO:0000256" key="13">
    <source>
        <dbReference type="ARBA" id="ARBA00033093"/>
    </source>
</evidence>
<dbReference type="GO" id="GO:0006189">
    <property type="term" value="P:'de novo' IMP biosynthetic process"/>
    <property type="evidence" value="ECO:0007669"/>
    <property type="project" value="UniProtKB-UniRule"/>
</dbReference>
<dbReference type="PATRIC" id="fig|1618755.3.peg.122"/>
<evidence type="ECO:0000256" key="1">
    <source>
        <dbReference type="ARBA" id="ARBA00004496"/>
    </source>
</evidence>
<dbReference type="CDD" id="cd02196">
    <property type="entry name" value="PurM"/>
    <property type="match status" value="1"/>
</dbReference>
<feature type="domain" description="PurM-like N-terminal" evidence="16">
    <location>
        <begin position="59"/>
        <end position="163"/>
    </location>
</feature>
<comment type="catalytic activity">
    <reaction evidence="14 15">
        <text>2-formamido-N(1)-(5-O-phospho-beta-D-ribosyl)acetamidine + ATP = 5-amino-1-(5-phospho-beta-D-ribosyl)imidazole + ADP + phosphate + H(+)</text>
        <dbReference type="Rhea" id="RHEA:23032"/>
        <dbReference type="ChEBI" id="CHEBI:15378"/>
        <dbReference type="ChEBI" id="CHEBI:30616"/>
        <dbReference type="ChEBI" id="CHEBI:43474"/>
        <dbReference type="ChEBI" id="CHEBI:137981"/>
        <dbReference type="ChEBI" id="CHEBI:147287"/>
        <dbReference type="ChEBI" id="CHEBI:456216"/>
        <dbReference type="EC" id="6.3.3.1"/>
    </reaction>
</comment>
<dbReference type="PANTHER" id="PTHR10520">
    <property type="entry name" value="TRIFUNCTIONAL PURINE BIOSYNTHETIC PROTEIN ADENOSINE-3-RELATED"/>
    <property type="match status" value="1"/>
</dbReference>
<dbReference type="FunFam" id="3.90.650.10:FF:000011">
    <property type="entry name" value="Phosphoribosylformylglycinamidine cyclo-ligase"/>
    <property type="match status" value="1"/>
</dbReference>
<evidence type="ECO:0000313" key="19">
    <source>
        <dbReference type="Proteomes" id="UP000033949"/>
    </source>
</evidence>
<sequence>MNNLYAHAGVNIDKGNEVVRRIKKSVKSTHTKAVLTGIGHFGGLYDIGKILKSYKHPILVQSIDGVGTKLSVARMAKKYDSVGEDIVGHSCGDIIAMGARPLTFLDYVANEILVPEEMEAMVSGMAKACKKAGVAIIGGETAEMPGIYMKGEHDIAGCITGVVEKNKIITGEKIKEGDIMFGFVSSGLHTNGFSLARKLIFEIGKYKINSRIPELKSTIGKVLLKVHTNYTNPVLEMLDNKVNIRGIAHITGGGFIENIPRILPKNLDAEITKGSWPMLPIFPFMQKIGNVSEREMYTAFNMGIGLVLVMPHSEKEKMQKILKKYPTFHIKKIGKIIKGKGKVILK</sequence>
<organism evidence="18 19">
    <name type="scientific">Candidatus Nomurabacteria bacterium GW2011_GWC2_41_8</name>
    <dbReference type="NCBI Taxonomy" id="1618755"/>
    <lineage>
        <taxon>Bacteria</taxon>
        <taxon>Candidatus Nomuraibacteriota</taxon>
    </lineage>
</organism>
<keyword evidence="10 15" id="KW-0067">ATP-binding</keyword>
<evidence type="ECO:0000256" key="15">
    <source>
        <dbReference type="HAMAP-Rule" id="MF_00741"/>
    </source>
</evidence>
<gene>
    <name evidence="15" type="primary">purM</name>
    <name evidence="18" type="ORF">UU82_C0005G0009</name>
</gene>
<dbReference type="GO" id="GO:0005524">
    <property type="term" value="F:ATP binding"/>
    <property type="evidence" value="ECO:0007669"/>
    <property type="project" value="UniProtKB-KW"/>
</dbReference>
<evidence type="ECO:0000256" key="12">
    <source>
        <dbReference type="ARBA" id="ARBA00032931"/>
    </source>
</evidence>
<evidence type="ECO:0000256" key="11">
    <source>
        <dbReference type="ARBA" id="ARBA00031908"/>
    </source>
</evidence>